<dbReference type="EMBL" id="CP099547">
    <property type="protein sequence ID" value="USR79772.1"/>
    <property type="molecule type" value="Genomic_DNA"/>
</dbReference>
<evidence type="ECO:0000259" key="7">
    <source>
        <dbReference type="Pfam" id="PF02687"/>
    </source>
</evidence>
<keyword evidence="3 6" id="KW-0812">Transmembrane</keyword>
<proteinExistence type="predicted"/>
<comment type="subcellular location">
    <subcellularLocation>
        <location evidence="1">Cell membrane</location>
        <topology evidence="1">Multi-pass membrane protein</topology>
    </subcellularLocation>
</comment>
<protein>
    <submittedName>
        <fullName evidence="8">ABC transporter permease</fullName>
    </submittedName>
</protein>
<dbReference type="InterPro" id="IPR050250">
    <property type="entry name" value="Macrolide_Exporter_MacB"/>
</dbReference>
<evidence type="ECO:0000313" key="9">
    <source>
        <dbReference type="Proteomes" id="UP001056109"/>
    </source>
</evidence>
<keyword evidence="9" id="KW-1185">Reference proteome</keyword>
<evidence type="ECO:0000256" key="3">
    <source>
        <dbReference type="ARBA" id="ARBA00022692"/>
    </source>
</evidence>
<feature type="domain" description="ABC3 transporter permease C-terminal" evidence="7">
    <location>
        <begin position="602"/>
        <end position="707"/>
    </location>
</feature>
<name>A0ABY5AHU3_9ACTO</name>
<feature type="transmembrane region" description="Helical" evidence="6">
    <location>
        <begin position="320"/>
        <end position="338"/>
    </location>
</feature>
<reference evidence="8" key="1">
    <citation type="submission" date="2022-06" db="EMBL/GenBank/DDBJ databases">
        <title>Complete Genome Sequence of Arcanobacterium pinnipediorum strain DSM 28752 isolated from a harbour seal.</title>
        <authorList>
            <person name="Borowiak M."/>
            <person name="Kreitlow A."/>
            <person name="Alssahen M."/>
            <person name="Malorny B."/>
            <person name="Laemmler C."/>
            <person name="Prenger-Berninghoff E."/>
            <person name="Siebert U."/>
            <person name="Ploetz M."/>
            <person name="Abdulmawjood A."/>
        </authorList>
    </citation>
    <scope>NUCLEOTIDE SEQUENCE</scope>
    <source>
        <strain evidence="8">DSM 28752</strain>
    </source>
</reference>
<keyword evidence="5 6" id="KW-0472">Membrane</keyword>
<sequence>MSQTKGRLALIAGAVALGVVLLLTAASFNNALSVDTSQQWLRSISEERGSQEEGRPAPDPAVSVRIYKDAMNPVMKVEGEVITSVLVDTTDTVEAPQLFGMSWPEPGEYLVSAGLRRIMNDHPEYQLPDRFGVTDAGDLPHELTTGPDDLLVISGARDLPQGGVSIADFSQAGAEPLKISVVIMYVGLVVLLFPVVLLIAISATLGSVQREQRYAALRLVGATSKQVLRMLVLEAFVGAILGYIAGFAIFLGIKNIFPTVAIDGKHIWAENFAVTPIQAGIIALATILLVFFAHSWGMRKIHLSPLGVVRRQNTQGRPHWMRMSLLVIAIATICYEYFTVGANEGTIDDTYILMGVVMGIMIGLVLASPWLTFITARLSARWARRAPTIIGLTYVQAHASRISRSVTGVVLAVFAGSFFLTAISESDEVYALSQQTTHSVQTGVSVISGLVDEDQATKLDRLLEAEPEVSSSDVFPFIAGGWTVFDCQQATEYLDVSCYQGVVGVNFWAPSDEQQSQVHATDMASFIEEVGREYGAATDHPIYSIAVKLRDPHGLEQLRSTLARTGILTDNAEQIFIFSADERSTFAGVDAIIMLTYLVYIGIVGTIVIAIISILVSTYASLLERRRSLMTLRLSGMQLYDIVRMILIETVGPLLAMLLMSAMLGFGTAWFMMRIFSSTLDAGFDPLLLGVLAGALLLAVGAISALTPMMRRITQPGTNRQE</sequence>
<dbReference type="PANTHER" id="PTHR30572">
    <property type="entry name" value="MEMBRANE COMPONENT OF TRANSPORTER-RELATED"/>
    <property type="match status" value="1"/>
</dbReference>
<evidence type="ECO:0000313" key="8">
    <source>
        <dbReference type="EMBL" id="USR79772.1"/>
    </source>
</evidence>
<gene>
    <name evidence="8" type="ORF">NG665_01920</name>
</gene>
<evidence type="ECO:0000256" key="4">
    <source>
        <dbReference type="ARBA" id="ARBA00022989"/>
    </source>
</evidence>
<feature type="transmembrane region" description="Helical" evidence="6">
    <location>
        <begin position="227"/>
        <end position="253"/>
    </location>
</feature>
<evidence type="ECO:0000256" key="1">
    <source>
        <dbReference type="ARBA" id="ARBA00004651"/>
    </source>
</evidence>
<feature type="transmembrane region" description="Helical" evidence="6">
    <location>
        <begin position="273"/>
        <end position="293"/>
    </location>
</feature>
<feature type="transmembrane region" description="Helical" evidence="6">
    <location>
        <begin position="597"/>
        <end position="622"/>
    </location>
</feature>
<evidence type="ECO:0000256" key="2">
    <source>
        <dbReference type="ARBA" id="ARBA00022475"/>
    </source>
</evidence>
<dbReference type="InterPro" id="IPR003838">
    <property type="entry name" value="ABC3_permease_C"/>
</dbReference>
<feature type="transmembrane region" description="Helical" evidence="6">
    <location>
        <begin position="642"/>
        <end position="667"/>
    </location>
</feature>
<keyword evidence="4 6" id="KW-1133">Transmembrane helix</keyword>
<keyword evidence="2" id="KW-1003">Cell membrane</keyword>
<accession>A0ABY5AHU3</accession>
<dbReference type="Pfam" id="PF02687">
    <property type="entry name" value="FtsX"/>
    <property type="match status" value="2"/>
</dbReference>
<feature type="domain" description="ABC3 transporter permease C-terminal" evidence="7">
    <location>
        <begin position="187"/>
        <end position="293"/>
    </location>
</feature>
<evidence type="ECO:0000256" key="5">
    <source>
        <dbReference type="ARBA" id="ARBA00023136"/>
    </source>
</evidence>
<dbReference type="Proteomes" id="UP001056109">
    <property type="component" value="Chromosome"/>
</dbReference>
<feature type="transmembrane region" description="Helical" evidence="6">
    <location>
        <begin position="182"/>
        <end position="206"/>
    </location>
</feature>
<dbReference type="RefSeq" id="WP_252673633.1">
    <property type="nucleotide sequence ID" value="NZ_CP099547.1"/>
</dbReference>
<evidence type="ECO:0000256" key="6">
    <source>
        <dbReference type="SAM" id="Phobius"/>
    </source>
</evidence>
<organism evidence="8 9">
    <name type="scientific">Arcanobacterium pinnipediorum</name>
    <dbReference type="NCBI Taxonomy" id="1503041"/>
    <lineage>
        <taxon>Bacteria</taxon>
        <taxon>Bacillati</taxon>
        <taxon>Actinomycetota</taxon>
        <taxon>Actinomycetes</taxon>
        <taxon>Actinomycetales</taxon>
        <taxon>Actinomycetaceae</taxon>
        <taxon>Arcanobacterium</taxon>
    </lineage>
</organism>
<feature type="transmembrane region" description="Helical" evidence="6">
    <location>
        <begin position="350"/>
        <end position="376"/>
    </location>
</feature>
<feature type="transmembrane region" description="Helical" evidence="6">
    <location>
        <begin position="406"/>
        <end position="424"/>
    </location>
</feature>
<feature type="transmembrane region" description="Helical" evidence="6">
    <location>
        <begin position="687"/>
        <end position="706"/>
    </location>
</feature>
<dbReference type="PANTHER" id="PTHR30572:SF15">
    <property type="entry name" value="ABC TRANSPORTER PERMEASE"/>
    <property type="match status" value="1"/>
</dbReference>